<protein>
    <submittedName>
        <fullName evidence="2">DUF3570 domain-containing protein</fullName>
    </submittedName>
</protein>
<comment type="caution">
    <text evidence="2">The sequence shown here is derived from an EMBL/GenBank/DDBJ whole genome shotgun (WGS) entry which is preliminary data.</text>
</comment>
<keyword evidence="1" id="KW-0732">Signal</keyword>
<evidence type="ECO:0000313" key="2">
    <source>
        <dbReference type="EMBL" id="MCS0660840.1"/>
    </source>
</evidence>
<sequence>MTSTASRLLGAALALSAPAAALAEAAPDAATIAFKYLDYRDSQPGADRIRVTAPAIELVTPFAGNWSFNASHVIDTISGASPRFHTEALAKLEDKRHGSAAGLTHYSDKLTLDLGLTYSQEHDYVSRGVSGGAALESEDKNTTWNVGADFMNDTIDPVNHIVHDERKRTWELSGGVTRILTQRDIVQAMLGYSHGRGYFSDPYKVFDRRPRKRDHETLLLRWNHNVARTGGTSRLSYRFYRDTFGIRAHTADAEYVQPLGGGWKLTPAVRLYTQTAADFYVEHDATRDPFPTNPPTGAAYFTEEQRLSAYGGRTLGLKVAKQIGRWTVDLKLEDYRQRGAWTLFGSGSRNLAPFKARMVQAGAAFQF</sequence>
<dbReference type="RefSeq" id="WP_258814038.1">
    <property type="nucleotide sequence ID" value="NZ_JANUGU010000010.1"/>
</dbReference>
<reference evidence="2 3" key="1">
    <citation type="submission" date="2022-08" db="EMBL/GenBank/DDBJ databases">
        <title>Reclassification of Massilia species as members of the genera Telluria, Duganella, Pseudoduganella, Mokoshia gen. nov. and Zemynaea gen. nov. using orthogonal and non-orthogonal genome-based approaches.</title>
        <authorList>
            <person name="Bowman J.P."/>
        </authorList>
    </citation>
    <scope>NUCLEOTIDE SEQUENCE [LARGE SCALE GENOMIC DNA]</scope>
    <source>
        <strain evidence="2 3">JCM 31606</strain>
    </source>
</reference>
<organism evidence="2 3">
    <name type="scientific">Massilia terrae</name>
    <dbReference type="NCBI Taxonomy" id="1811224"/>
    <lineage>
        <taxon>Bacteria</taxon>
        <taxon>Pseudomonadati</taxon>
        <taxon>Pseudomonadota</taxon>
        <taxon>Betaproteobacteria</taxon>
        <taxon>Burkholderiales</taxon>
        <taxon>Oxalobacteraceae</taxon>
        <taxon>Telluria group</taxon>
        <taxon>Massilia</taxon>
    </lineage>
</organism>
<feature type="signal peptide" evidence="1">
    <location>
        <begin position="1"/>
        <end position="23"/>
    </location>
</feature>
<keyword evidence="3" id="KW-1185">Reference proteome</keyword>
<dbReference type="Pfam" id="PF12094">
    <property type="entry name" value="DUF3570"/>
    <property type="match status" value="3"/>
</dbReference>
<evidence type="ECO:0000256" key="1">
    <source>
        <dbReference type="SAM" id="SignalP"/>
    </source>
</evidence>
<accession>A0ABT2D3L1</accession>
<dbReference type="InterPro" id="IPR021953">
    <property type="entry name" value="DUF3570"/>
</dbReference>
<proteinExistence type="predicted"/>
<dbReference type="EMBL" id="JANUGU010000010">
    <property type="protein sequence ID" value="MCS0660840.1"/>
    <property type="molecule type" value="Genomic_DNA"/>
</dbReference>
<dbReference type="Proteomes" id="UP001204621">
    <property type="component" value="Unassembled WGS sequence"/>
</dbReference>
<evidence type="ECO:0000313" key="3">
    <source>
        <dbReference type="Proteomes" id="UP001204621"/>
    </source>
</evidence>
<gene>
    <name evidence="2" type="ORF">NX778_22470</name>
</gene>
<name>A0ABT2D3L1_9BURK</name>
<feature type="chain" id="PRO_5046703153" evidence="1">
    <location>
        <begin position="24"/>
        <end position="367"/>
    </location>
</feature>